<dbReference type="InterPro" id="IPR029063">
    <property type="entry name" value="SAM-dependent_MTases_sf"/>
</dbReference>
<keyword evidence="1" id="KW-0489">Methyltransferase</keyword>
<protein>
    <submittedName>
        <fullName evidence="1">Methyltransferase</fullName>
    </submittedName>
</protein>
<gene>
    <name evidence="1" type="ORF">AN477_17400</name>
</gene>
<dbReference type="RefSeq" id="WP_054970451.1">
    <property type="nucleotide sequence ID" value="NZ_LJCO01000077.1"/>
</dbReference>
<name>A0A0P9CH63_9BACL</name>
<dbReference type="GO" id="GO:0032259">
    <property type="term" value="P:methylation"/>
    <property type="evidence" value="ECO:0007669"/>
    <property type="project" value="UniProtKB-KW"/>
</dbReference>
<dbReference type="Gene3D" id="3.40.50.150">
    <property type="entry name" value="Vaccinia Virus protein VP39"/>
    <property type="match status" value="1"/>
</dbReference>
<dbReference type="STRING" id="471514.AN477_17400"/>
<dbReference type="Gene3D" id="3.40.50.720">
    <property type="entry name" value="NAD(P)-binding Rossmann-like Domain"/>
    <property type="match status" value="1"/>
</dbReference>
<dbReference type="PANTHER" id="PTHR40036">
    <property type="entry name" value="MACROCIN O-METHYLTRANSFERASE"/>
    <property type="match status" value="1"/>
</dbReference>
<dbReference type="PANTHER" id="PTHR40036:SF1">
    <property type="entry name" value="MACROCIN O-METHYLTRANSFERASE"/>
    <property type="match status" value="1"/>
</dbReference>
<dbReference type="GO" id="GO:0008168">
    <property type="term" value="F:methyltransferase activity"/>
    <property type="evidence" value="ECO:0007669"/>
    <property type="project" value="UniProtKB-KW"/>
</dbReference>
<dbReference type="Pfam" id="PF05711">
    <property type="entry name" value="TylF"/>
    <property type="match status" value="1"/>
</dbReference>
<accession>A0A0P9CH63</accession>
<keyword evidence="2" id="KW-1185">Reference proteome</keyword>
<evidence type="ECO:0000313" key="2">
    <source>
        <dbReference type="Proteomes" id="UP000050482"/>
    </source>
</evidence>
<proteinExistence type="predicted"/>
<dbReference type="EMBL" id="LJCO01000077">
    <property type="protein sequence ID" value="KPV42386.1"/>
    <property type="molecule type" value="Genomic_DNA"/>
</dbReference>
<dbReference type="SUPFAM" id="SSF53335">
    <property type="entry name" value="S-adenosyl-L-methionine-dependent methyltransferases"/>
    <property type="match status" value="1"/>
</dbReference>
<dbReference type="Proteomes" id="UP000050482">
    <property type="component" value="Unassembled WGS sequence"/>
</dbReference>
<dbReference type="AlphaFoldDB" id="A0A0P9CH63"/>
<reference evidence="1 2" key="1">
    <citation type="submission" date="2015-09" db="EMBL/GenBank/DDBJ databases">
        <title>Draft genome sequence of Alicyclobacillus ferrooxydans DSM 22381.</title>
        <authorList>
            <person name="Hemp J."/>
        </authorList>
    </citation>
    <scope>NUCLEOTIDE SEQUENCE [LARGE SCALE GENOMIC DNA]</scope>
    <source>
        <strain evidence="1 2">TC-34</strain>
    </source>
</reference>
<dbReference type="PATRIC" id="fig|471514.4.peg.4936"/>
<dbReference type="InterPro" id="IPR008884">
    <property type="entry name" value="TylF_MeTrfase"/>
</dbReference>
<organism evidence="1 2">
    <name type="scientific">Alicyclobacillus ferrooxydans</name>
    <dbReference type="NCBI Taxonomy" id="471514"/>
    <lineage>
        <taxon>Bacteria</taxon>
        <taxon>Bacillati</taxon>
        <taxon>Bacillota</taxon>
        <taxon>Bacilli</taxon>
        <taxon>Bacillales</taxon>
        <taxon>Alicyclobacillaceae</taxon>
        <taxon>Alicyclobacillus</taxon>
    </lineage>
</organism>
<dbReference type="OrthoDB" id="149130at2"/>
<evidence type="ECO:0000313" key="1">
    <source>
        <dbReference type="EMBL" id="KPV42386.1"/>
    </source>
</evidence>
<sequence length="278" mass="31306">MKRAVVFGAGDGGLRVSYLLSDEFEIVAFVDNDPSKQGSKFLGKQVYSPKALQVIPYDLIIIGNIHGEQVMVQLRELGISDSVVVDYYQNEIFNVRTATLKLVADEIHSRRLHGSVAELGVFRGDFAREIGRVFPQRTFYLFDTFEGFSESDIKTEMAFGYSDSRIGEFSATSEELVLHKIPDPNRCVVRKGYFPETSNGLEEEFVFVSLDVDLFAPIYAGLQYFYPRLVSGGYIFVHDYNSSRFHGTKEAVNRFRAEYSVPCVPIPDLCGSIIITKP</sequence>
<comment type="caution">
    <text evidence="1">The sequence shown here is derived from an EMBL/GenBank/DDBJ whole genome shotgun (WGS) entry which is preliminary data.</text>
</comment>
<keyword evidence="1" id="KW-0808">Transferase</keyword>